<dbReference type="SUPFAM" id="SSF53807">
    <property type="entry name" value="Helical backbone' metal receptor"/>
    <property type="match status" value="1"/>
</dbReference>
<sequence>MKRRAATGLLIAILSYIFLLTTGCGNSPREQTPPPLGGYSVTDSHGYVAKLAHKPQRLVSLTIGTDEMLTGLVPAERIAALTYLADDSSISNISETAKQVPGKIRANAESVVAMSPDLVITADWQAIELIQSIRDVGIAVYVYKTPNNIAEVKQVISELAHVVGEEAAGARIIADMEAELLATGRIIEQVPPDKRQVVVNYSLMGGMGGKGSMFEDLCRYAGVIDGAASVGLNKDGLLAKEQIIKINPDILLTPDWDYTGKTDFKQFATDLENDLALRQIKAIANKKLVQIPDRYVYSTSQYIVYGVSRMAKAAYPQYF</sequence>
<dbReference type="EMBL" id="CP036259">
    <property type="protein sequence ID" value="QDR79111.1"/>
    <property type="molecule type" value="Genomic_DNA"/>
</dbReference>
<dbReference type="PANTHER" id="PTHR30535">
    <property type="entry name" value="VITAMIN B12-BINDING PROTEIN"/>
    <property type="match status" value="1"/>
</dbReference>
<organism evidence="3 4">
    <name type="scientific">Sporomusa termitida</name>
    <dbReference type="NCBI Taxonomy" id="2377"/>
    <lineage>
        <taxon>Bacteria</taxon>
        <taxon>Bacillati</taxon>
        <taxon>Bacillota</taxon>
        <taxon>Negativicutes</taxon>
        <taxon>Selenomonadales</taxon>
        <taxon>Sporomusaceae</taxon>
        <taxon>Sporomusa</taxon>
    </lineage>
</organism>
<gene>
    <name evidence="3" type="ORF">SPTER_03700</name>
</gene>
<dbReference type="Gene3D" id="3.40.50.1980">
    <property type="entry name" value="Nitrogenase molybdenum iron protein domain"/>
    <property type="match status" value="2"/>
</dbReference>
<comment type="similarity">
    <text evidence="1">Belongs to the bacterial solute-binding protein 8 family.</text>
</comment>
<dbReference type="InterPro" id="IPR002491">
    <property type="entry name" value="ABC_transptr_periplasmic_BD"/>
</dbReference>
<dbReference type="Proteomes" id="UP000320776">
    <property type="component" value="Chromosome"/>
</dbReference>
<evidence type="ECO:0000313" key="3">
    <source>
        <dbReference type="EMBL" id="QDR79111.1"/>
    </source>
</evidence>
<dbReference type="Pfam" id="PF01497">
    <property type="entry name" value="Peripla_BP_2"/>
    <property type="match status" value="1"/>
</dbReference>
<dbReference type="PROSITE" id="PS51257">
    <property type="entry name" value="PROKAR_LIPOPROTEIN"/>
    <property type="match status" value="1"/>
</dbReference>
<dbReference type="InterPro" id="IPR050902">
    <property type="entry name" value="ABC_Transporter_SBP"/>
</dbReference>
<dbReference type="KEGG" id="sted:SPTER_03700"/>
<dbReference type="PROSITE" id="PS50983">
    <property type="entry name" value="FE_B12_PBP"/>
    <property type="match status" value="1"/>
</dbReference>
<protein>
    <submittedName>
        <fullName evidence="3">Putative ABC transporter PGF-CTERM-modified substrate-binding protein</fullName>
    </submittedName>
</protein>
<reference evidence="3 4" key="1">
    <citation type="submission" date="2019-02" db="EMBL/GenBank/DDBJ databases">
        <title>Closed genome of Sporomusa termitida DSM 4440.</title>
        <authorList>
            <person name="Poehlein A."/>
            <person name="Daniel R."/>
        </authorList>
    </citation>
    <scope>NUCLEOTIDE SEQUENCE [LARGE SCALE GENOMIC DNA]</scope>
    <source>
        <strain evidence="3 4">DSM 4440</strain>
    </source>
</reference>
<dbReference type="AlphaFoldDB" id="A0A517DP26"/>
<dbReference type="PANTHER" id="PTHR30535:SF34">
    <property type="entry name" value="MOLYBDATE-BINDING PROTEIN MOLA"/>
    <property type="match status" value="1"/>
</dbReference>
<evidence type="ECO:0000256" key="1">
    <source>
        <dbReference type="ARBA" id="ARBA00008814"/>
    </source>
</evidence>
<dbReference type="RefSeq" id="WP_144348804.1">
    <property type="nucleotide sequence ID" value="NZ_CP036259.1"/>
</dbReference>
<evidence type="ECO:0000259" key="2">
    <source>
        <dbReference type="PROSITE" id="PS50983"/>
    </source>
</evidence>
<keyword evidence="4" id="KW-1185">Reference proteome</keyword>
<evidence type="ECO:0000313" key="4">
    <source>
        <dbReference type="Proteomes" id="UP000320776"/>
    </source>
</evidence>
<dbReference type="GO" id="GO:0071281">
    <property type="term" value="P:cellular response to iron ion"/>
    <property type="evidence" value="ECO:0007669"/>
    <property type="project" value="TreeGrafter"/>
</dbReference>
<proteinExistence type="inferred from homology"/>
<name>A0A517DP26_9FIRM</name>
<dbReference type="OrthoDB" id="1632098at2"/>
<accession>A0A517DP26</accession>
<feature type="domain" description="Fe/B12 periplasmic-binding" evidence="2">
    <location>
        <begin position="57"/>
        <end position="318"/>
    </location>
</feature>